<evidence type="ECO:0000256" key="6">
    <source>
        <dbReference type="ARBA" id="ARBA00023134"/>
    </source>
</evidence>
<keyword evidence="3" id="KW-0690">Ribosome biogenesis</keyword>
<dbReference type="AlphaFoldDB" id="A0A9K3PCP5"/>
<keyword evidence="12" id="KW-1185">Reference proteome</keyword>
<dbReference type="GO" id="GO:0042254">
    <property type="term" value="P:ribosome biogenesis"/>
    <property type="evidence" value="ECO:0007669"/>
    <property type="project" value="UniProtKB-KW"/>
</dbReference>
<dbReference type="PROSITE" id="PS51712">
    <property type="entry name" value="G_ENGA"/>
    <property type="match status" value="2"/>
</dbReference>
<dbReference type="Pfam" id="PF01926">
    <property type="entry name" value="MMR_HSR1"/>
    <property type="match status" value="2"/>
</dbReference>
<keyword evidence="5" id="KW-0547">Nucleotide-binding</keyword>
<protein>
    <recommendedName>
        <fullName evidence="2">GTPase Der</fullName>
    </recommendedName>
    <alternativeName>
        <fullName evidence="7">GTP-binding protein EngA</fullName>
    </alternativeName>
</protein>
<dbReference type="CDD" id="cd01894">
    <property type="entry name" value="EngA1"/>
    <property type="match status" value="1"/>
</dbReference>
<feature type="region of interest" description="Disordered" evidence="8">
    <location>
        <begin position="623"/>
        <end position="645"/>
    </location>
</feature>
<dbReference type="InterPro" id="IPR032859">
    <property type="entry name" value="KH_dom-like"/>
</dbReference>
<dbReference type="NCBIfam" id="TIGR03594">
    <property type="entry name" value="GTPase_EngA"/>
    <property type="match status" value="1"/>
</dbReference>
<dbReference type="PANTHER" id="PTHR43834:SF6">
    <property type="entry name" value="GTPASE DER"/>
    <property type="match status" value="1"/>
</dbReference>
<dbReference type="PANTHER" id="PTHR43834">
    <property type="entry name" value="GTPASE DER"/>
    <property type="match status" value="1"/>
</dbReference>
<dbReference type="CDD" id="cd01895">
    <property type="entry name" value="EngA2"/>
    <property type="match status" value="1"/>
</dbReference>
<evidence type="ECO:0000256" key="5">
    <source>
        <dbReference type="ARBA" id="ARBA00022741"/>
    </source>
</evidence>
<reference evidence="11" key="1">
    <citation type="journal article" date="2021" name="Sci. Rep.">
        <title>Diploid genomic architecture of Nitzschia inconspicua, an elite biomass production diatom.</title>
        <authorList>
            <person name="Oliver A."/>
            <person name="Podell S."/>
            <person name="Pinowska A."/>
            <person name="Traller J.C."/>
            <person name="Smith S.R."/>
            <person name="McClure R."/>
            <person name="Beliaev A."/>
            <person name="Bohutskyi P."/>
            <person name="Hill E.A."/>
            <person name="Rabines A."/>
            <person name="Zheng H."/>
            <person name="Allen L.Z."/>
            <person name="Kuo A."/>
            <person name="Grigoriev I.V."/>
            <person name="Allen A.E."/>
            <person name="Hazlebeck D."/>
            <person name="Allen E.E."/>
        </authorList>
    </citation>
    <scope>NUCLEOTIDE SEQUENCE</scope>
    <source>
        <strain evidence="11">Hildebrandi</strain>
    </source>
</reference>
<gene>
    <name evidence="11" type="ORF">IV203_020796</name>
</gene>
<evidence type="ECO:0000256" key="3">
    <source>
        <dbReference type="ARBA" id="ARBA00022517"/>
    </source>
</evidence>
<keyword evidence="4" id="KW-0677">Repeat</keyword>
<feature type="signal peptide" evidence="9">
    <location>
        <begin position="1"/>
        <end position="24"/>
    </location>
</feature>
<dbReference type="InterPro" id="IPR005225">
    <property type="entry name" value="Small_GTP-bd"/>
</dbReference>
<keyword evidence="9" id="KW-0732">Signal</keyword>
<dbReference type="FunFam" id="3.40.50.300:FF:000040">
    <property type="entry name" value="GTPase Der"/>
    <property type="match status" value="1"/>
</dbReference>
<feature type="compositionally biased region" description="Polar residues" evidence="8">
    <location>
        <begin position="71"/>
        <end position="90"/>
    </location>
</feature>
<accession>A0A9K3PCP5</accession>
<dbReference type="InterPro" id="IPR031166">
    <property type="entry name" value="G_ENGA"/>
</dbReference>
<evidence type="ECO:0000256" key="4">
    <source>
        <dbReference type="ARBA" id="ARBA00022737"/>
    </source>
</evidence>
<feature type="region of interest" description="Disordered" evidence="8">
    <location>
        <begin position="71"/>
        <end position="94"/>
    </location>
</feature>
<feature type="chain" id="PRO_5039939815" description="GTPase Der" evidence="9">
    <location>
        <begin position="25"/>
        <end position="645"/>
    </location>
</feature>
<evidence type="ECO:0000313" key="12">
    <source>
        <dbReference type="Proteomes" id="UP000693970"/>
    </source>
</evidence>
<comment type="caution">
    <text evidence="11">The sequence shown here is derived from an EMBL/GenBank/DDBJ whole genome shotgun (WGS) entry which is preliminary data.</text>
</comment>
<evidence type="ECO:0000259" key="10">
    <source>
        <dbReference type="PROSITE" id="PS51712"/>
    </source>
</evidence>
<evidence type="ECO:0000256" key="8">
    <source>
        <dbReference type="SAM" id="MobiDB-lite"/>
    </source>
</evidence>
<proteinExistence type="inferred from homology"/>
<sequence length="645" mass="71181">MRGRITSLLLLTASAGLETTSVTGFVLFPPAVVQQQPLRFDAKTTISTRHSMVATSPDDTNTNININMNTASDEVSTKPNPTTVTSTFKPSSKPVRRYQSLKKEPLIAILGRPNVGKSALVNRLAGSHSGGAIVADEEGITRDRTYRQANFLGENFQIVDTGGLVFDDDENTLFAKEIREQAMVAIDESSGVILVVDGQVGLTSMDQSIGDFLRKEVLPRMPVLVAVNKCESEKVGALNAAKFWNLGLGEPVPVSALHGVGTADVLERMFDEIVERKTAGVTNFGTKVQRLKEAKLKLNSKKQLPGEDDLDYKLRKYGIGDVAEKVLQEYEDAMAAFDSQERPEEINVAIVGRPNVGKSSLLNAIFGDTRAIVSEIAGTTRDSIDAVMERPAEEEGGLPTIYRFVDTAGIRRKGKIEYGPEFFMVNRALRAIRRADVALLVLDATAGVTEQDRILAQKIADDGRACAIICNKWDAVIDKDSSTYDKSVKYIRAEMPQIRWAPILFISAETGQRVGKIYNVVDEAIGAHRKRVSTSVLNEVLRDAILWQPPPARRNGAQAKIYYCNQVSTRPPTVVVFCNDPKLVNDNYRRYLDRKFRESLDGFEATPIRWLFRGRRQRDIMRARDMNGNPGDGGAGVSYPFPHAD</sequence>
<evidence type="ECO:0000256" key="7">
    <source>
        <dbReference type="ARBA" id="ARBA00032345"/>
    </source>
</evidence>
<dbReference type="HAMAP" id="MF_00195">
    <property type="entry name" value="GTPase_Der"/>
    <property type="match status" value="1"/>
</dbReference>
<feature type="domain" description="EngA-type G" evidence="10">
    <location>
        <begin position="346"/>
        <end position="529"/>
    </location>
</feature>
<name>A0A9K3PCP5_9STRA</name>
<dbReference type="Pfam" id="PF14714">
    <property type="entry name" value="KH_dom-like"/>
    <property type="match status" value="1"/>
</dbReference>
<feature type="domain" description="EngA-type G" evidence="10">
    <location>
        <begin position="105"/>
        <end position="277"/>
    </location>
</feature>
<evidence type="ECO:0000256" key="2">
    <source>
        <dbReference type="ARBA" id="ARBA00020953"/>
    </source>
</evidence>
<dbReference type="Proteomes" id="UP000693970">
    <property type="component" value="Unassembled WGS sequence"/>
</dbReference>
<dbReference type="OrthoDB" id="8954335at2759"/>
<organism evidence="11 12">
    <name type="scientific">Nitzschia inconspicua</name>
    <dbReference type="NCBI Taxonomy" id="303405"/>
    <lineage>
        <taxon>Eukaryota</taxon>
        <taxon>Sar</taxon>
        <taxon>Stramenopiles</taxon>
        <taxon>Ochrophyta</taxon>
        <taxon>Bacillariophyta</taxon>
        <taxon>Bacillariophyceae</taxon>
        <taxon>Bacillariophycidae</taxon>
        <taxon>Bacillariales</taxon>
        <taxon>Bacillariaceae</taxon>
        <taxon>Nitzschia</taxon>
    </lineage>
</organism>
<dbReference type="InterPro" id="IPR006073">
    <property type="entry name" value="GTP-bd"/>
</dbReference>
<comment type="similarity">
    <text evidence="1">Belongs to the TRAFAC class TrmE-Era-EngA-EngB-Septin-like GTPase superfamily. EngA (Der) GTPase family.</text>
</comment>
<evidence type="ECO:0000313" key="11">
    <source>
        <dbReference type="EMBL" id="KAG7342852.1"/>
    </source>
</evidence>
<dbReference type="InterPro" id="IPR016484">
    <property type="entry name" value="GTPase_Der"/>
</dbReference>
<keyword evidence="6" id="KW-0342">GTP-binding</keyword>
<dbReference type="GO" id="GO:0043022">
    <property type="term" value="F:ribosome binding"/>
    <property type="evidence" value="ECO:0007669"/>
    <property type="project" value="TreeGrafter"/>
</dbReference>
<dbReference type="FunFam" id="3.30.300.20:FF:000004">
    <property type="entry name" value="GTPase Der"/>
    <property type="match status" value="1"/>
</dbReference>
<evidence type="ECO:0000256" key="9">
    <source>
        <dbReference type="SAM" id="SignalP"/>
    </source>
</evidence>
<dbReference type="GO" id="GO:0005525">
    <property type="term" value="F:GTP binding"/>
    <property type="evidence" value="ECO:0007669"/>
    <property type="project" value="UniProtKB-KW"/>
</dbReference>
<dbReference type="NCBIfam" id="TIGR00231">
    <property type="entry name" value="small_GTP"/>
    <property type="match status" value="2"/>
</dbReference>
<reference evidence="11" key="2">
    <citation type="submission" date="2021-04" db="EMBL/GenBank/DDBJ databases">
        <authorList>
            <person name="Podell S."/>
        </authorList>
    </citation>
    <scope>NUCLEOTIDE SEQUENCE</scope>
    <source>
        <strain evidence="11">Hildebrandi</strain>
    </source>
</reference>
<dbReference type="EMBL" id="JAGRRH010000024">
    <property type="protein sequence ID" value="KAG7342852.1"/>
    <property type="molecule type" value="Genomic_DNA"/>
</dbReference>
<evidence type="ECO:0000256" key="1">
    <source>
        <dbReference type="ARBA" id="ARBA00008279"/>
    </source>
</evidence>